<dbReference type="PANTHER" id="PTHR30469:SF20">
    <property type="entry name" value="EFFLUX RND TRANSPORTER PERIPLASMIC ADAPTOR SUBUNIT"/>
    <property type="match status" value="1"/>
</dbReference>
<dbReference type="GO" id="GO:0015562">
    <property type="term" value="F:efflux transmembrane transporter activity"/>
    <property type="evidence" value="ECO:0007669"/>
    <property type="project" value="TreeGrafter"/>
</dbReference>
<feature type="domain" description="Multidrug resistance protein MdtA-like barrel-sandwich hybrid" evidence="6">
    <location>
        <begin position="70"/>
        <end position="199"/>
    </location>
</feature>
<dbReference type="Gene3D" id="2.40.420.20">
    <property type="match status" value="1"/>
</dbReference>
<keyword evidence="10" id="KW-1185">Reference proteome</keyword>
<feature type="domain" description="Multidrug resistance protein MdtA-like alpha-helical hairpin" evidence="5">
    <location>
        <begin position="105"/>
        <end position="173"/>
    </location>
</feature>
<name>A0A1T4Y6K8_9BACT</name>
<feature type="domain" description="Multidrug resistance protein MdtA-like C-terminal permuted SH3" evidence="8">
    <location>
        <begin position="290"/>
        <end position="351"/>
    </location>
</feature>
<feature type="coiled-coil region" evidence="4">
    <location>
        <begin position="104"/>
        <end position="169"/>
    </location>
</feature>
<proteinExistence type="inferred from homology"/>
<gene>
    <name evidence="9" type="ORF">SAMN02745704_02793</name>
</gene>
<dbReference type="InterPro" id="IPR058625">
    <property type="entry name" value="MdtA-like_BSH"/>
</dbReference>
<dbReference type="EMBL" id="FUYC01000030">
    <property type="protein sequence ID" value="SKA96931.1"/>
    <property type="molecule type" value="Genomic_DNA"/>
</dbReference>
<dbReference type="Gene3D" id="2.40.30.170">
    <property type="match status" value="1"/>
</dbReference>
<dbReference type="Pfam" id="PF25876">
    <property type="entry name" value="HH_MFP_RND"/>
    <property type="match status" value="1"/>
</dbReference>
<dbReference type="PANTHER" id="PTHR30469">
    <property type="entry name" value="MULTIDRUG RESISTANCE PROTEIN MDTA"/>
    <property type="match status" value="1"/>
</dbReference>
<dbReference type="Pfam" id="PF25917">
    <property type="entry name" value="BSH_RND"/>
    <property type="match status" value="1"/>
</dbReference>
<reference evidence="9 10" key="1">
    <citation type="submission" date="2017-02" db="EMBL/GenBank/DDBJ databases">
        <authorList>
            <person name="Peterson S.W."/>
        </authorList>
    </citation>
    <scope>NUCLEOTIDE SEQUENCE [LARGE SCALE GENOMIC DNA]</scope>
    <source>
        <strain evidence="9 10">DSM 16080</strain>
    </source>
</reference>
<feature type="domain" description="CusB-like beta-barrel" evidence="7">
    <location>
        <begin position="212"/>
        <end position="281"/>
    </location>
</feature>
<evidence type="ECO:0000313" key="10">
    <source>
        <dbReference type="Proteomes" id="UP000190027"/>
    </source>
</evidence>
<evidence type="ECO:0000259" key="6">
    <source>
        <dbReference type="Pfam" id="PF25917"/>
    </source>
</evidence>
<dbReference type="AlphaFoldDB" id="A0A1T4Y6K8"/>
<evidence type="ECO:0000256" key="2">
    <source>
        <dbReference type="ARBA" id="ARBA00009477"/>
    </source>
</evidence>
<dbReference type="STRING" id="1121449.SAMN02745704_02793"/>
<evidence type="ECO:0000259" key="5">
    <source>
        <dbReference type="Pfam" id="PF25876"/>
    </source>
</evidence>
<evidence type="ECO:0000256" key="3">
    <source>
        <dbReference type="ARBA" id="ARBA00022448"/>
    </source>
</evidence>
<evidence type="ECO:0000259" key="8">
    <source>
        <dbReference type="Pfam" id="PF25967"/>
    </source>
</evidence>
<dbReference type="GO" id="GO:1990281">
    <property type="term" value="C:efflux pump complex"/>
    <property type="evidence" value="ECO:0007669"/>
    <property type="project" value="TreeGrafter"/>
</dbReference>
<keyword evidence="3" id="KW-0813">Transport</keyword>
<dbReference type="OrthoDB" id="9801814at2"/>
<comment type="similarity">
    <text evidence="2">Belongs to the membrane fusion protein (MFP) (TC 8.A.1) family.</text>
</comment>
<sequence length="366" mass="39926">MRFVLRPSFFSIIVFGALLTLVAGCSRDSGPEEEIVRPVVSMTVHSPSEARIRTFSGVAQPAIESNLSFRVAGEIVELPAKVGKRVQKGDLVARLDPTDYELQVREAEADMAQAAAAFNQLKADWVRKKALYESRTISRSEMDQAEASYRSAAARMDAARKRRALAQQQLNYTVLHAPAAGSLAQVPVNVHQTVQAGQIIASLSASGNMEFETAVPERLISRVREGDKAQVRFDSIPGQSFDALAVEVGVQALQLSTFPVTLRIVDEDSRILPGMIGQAEFSFRIPEGAAMIVPPQAVAASPDGARFVWIVDRETMTVQRRDVEVGGLTPEGLEVLDGLEPEDELVIRGVHRLKEGRKVRLLGEEG</sequence>
<dbReference type="InterPro" id="IPR058627">
    <property type="entry name" value="MdtA-like_C"/>
</dbReference>
<dbReference type="SUPFAM" id="SSF111369">
    <property type="entry name" value="HlyD-like secretion proteins"/>
    <property type="match status" value="1"/>
</dbReference>
<evidence type="ECO:0000256" key="4">
    <source>
        <dbReference type="SAM" id="Coils"/>
    </source>
</evidence>
<dbReference type="Proteomes" id="UP000190027">
    <property type="component" value="Unassembled WGS sequence"/>
</dbReference>
<dbReference type="InterPro" id="IPR006143">
    <property type="entry name" value="RND_pump_MFP"/>
</dbReference>
<dbReference type="Pfam" id="PF25967">
    <property type="entry name" value="RND-MFP_C"/>
    <property type="match status" value="1"/>
</dbReference>
<dbReference type="RefSeq" id="WP_159447252.1">
    <property type="nucleotide sequence ID" value="NZ_FUYC01000030.1"/>
</dbReference>
<keyword evidence="4" id="KW-0175">Coiled coil</keyword>
<dbReference type="InterPro" id="IPR058624">
    <property type="entry name" value="MdtA-like_HH"/>
</dbReference>
<dbReference type="NCBIfam" id="TIGR01730">
    <property type="entry name" value="RND_mfp"/>
    <property type="match status" value="1"/>
</dbReference>
<evidence type="ECO:0000256" key="1">
    <source>
        <dbReference type="ARBA" id="ARBA00004196"/>
    </source>
</evidence>
<comment type="subcellular location">
    <subcellularLocation>
        <location evidence="1">Cell envelope</location>
    </subcellularLocation>
</comment>
<protein>
    <submittedName>
        <fullName evidence="9">RND family efflux transporter, MFP subunit</fullName>
    </submittedName>
</protein>
<dbReference type="Gene3D" id="1.10.287.470">
    <property type="entry name" value="Helix hairpin bin"/>
    <property type="match status" value="1"/>
</dbReference>
<dbReference type="InterPro" id="IPR058792">
    <property type="entry name" value="Beta-barrel_RND_2"/>
</dbReference>
<organism evidence="9 10">
    <name type="scientific">Paucidesulfovibrio gracilis DSM 16080</name>
    <dbReference type="NCBI Taxonomy" id="1121449"/>
    <lineage>
        <taxon>Bacteria</taxon>
        <taxon>Pseudomonadati</taxon>
        <taxon>Thermodesulfobacteriota</taxon>
        <taxon>Desulfovibrionia</taxon>
        <taxon>Desulfovibrionales</taxon>
        <taxon>Desulfovibrionaceae</taxon>
        <taxon>Paucidesulfovibrio</taxon>
    </lineage>
</organism>
<evidence type="ECO:0000259" key="7">
    <source>
        <dbReference type="Pfam" id="PF25954"/>
    </source>
</evidence>
<evidence type="ECO:0000313" key="9">
    <source>
        <dbReference type="EMBL" id="SKA96931.1"/>
    </source>
</evidence>
<dbReference type="PROSITE" id="PS51257">
    <property type="entry name" value="PROKAR_LIPOPROTEIN"/>
    <property type="match status" value="1"/>
</dbReference>
<dbReference type="Pfam" id="PF25954">
    <property type="entry name" value="Beta-barrel_RND_2"/>
    <property type="match status" value="1"/>
</dbReference>
<accession>A0A1T4Y6K8</accession>
<dbReference type="Gene3D" id="2.40.50.100">
    <property type="match status" value="1"/>
</dbReference>